<protein>
    <recommendedName>
        <fullName evidence="4">Arrestin-like N-terminal domain-containing protein</fullName>
    </recommendedName>
</protein>
<accession>A0A423WUI4</accession>
<organism evidence="2 3">
    <name type="scientific">Cytospora schulzeri</name>
    <dbReference type="NCBI Taxonomy" id="448051"/>
    <lineage>
        <taxon>Eukaryota</taxon>
        <taxon>Fungi</taxon>
        <taxon>Dikarya</taxon>
        <taxon>Ascomycota</taxon>
        <taxon>Pezizomycotina</taxon>
        <taxon>Sordariomycetes</taxon>
        <taxon>Sordariomycetidae</taxon>
        <taxon>Diaporthales</taxon>
        <taxon>Cytosporaceae</taxon>
        <taxon>Cytospora</taxon>
    </lineage>
</organism>
<sequence length="481" mass="52959">MPPARSKVGSELDIQLDHIGRPYQAGDTITGRVVRRLHAVNSGSTNYSYYRGRFNFFEAAQTQRLLHAGPVHIPPGGSPQVWEFAIDVPLTPSPEAVGGGDTRKQKNSLLSLNPNDIAACPLPSSFHTEGRRHNTKFEAYVEYHLEASFTPPDSQHGKAVTAILPIQLRAPCTPYPLVNFDLKRFTRGSDVSTYRLVPGMEDAELSFKQKSQKFFHSSKVPTLGLVMECSCPAVIQLGNPTPIPLLVRLISDRRCTSEVLHDVPVTARLEHLELVLKARTAVIARGAFGIHEEDDTIKHHINVPLKLHSLQATTPGPSSTDTAQHKKEDGATEKPPPDYEKIPKETSTSISGATHNDESSSMPGPSSEELPTYKASTKQPYPAERGPLLLSCSWRDDDMPFDLGAAVGLRIYPTYAMAVDRAITLGRPVAQSSLKPICPSFTTYCIRHSHQLKWKMVFGIAGETIKLEYEQPVTVMGQSQM</sequence>
<feature type="compositionally biased region" description="Low complexity" evidence="1">
    <location>
        <begin position="359"/>
        <end position="370"/>
    </location>
</feature>
<gene>
    <name evidence="2" type="ORF">VMCG_04063</name>
</gene>
<name>A0A423WUI4_9PEZI</name>
<reference evidence="2 3" key="1">
    <citation type="submission" date="2015-09" db="EMBL/GenBank/DDBJ databases">
        <title>Host preference determinants of Valsa canker pathogens revealed by comparative genomics.</title>
        <authorList>
            <person name="Yin Z."/>
            <person name="Huang L."/>
        </authorList>
    </citation>
    <scope>NUCLEOTIDE SEQUENCE [LARGE SCALE GENOMIC DNA]</scope>
    <source>
        <strain evidence="2 3">03-1</strain>
    </source>
</reference>
<proteinExistence type="predicted"/>
<feature type="compositionally biased region" description="Basic and acidic residues" evidence="1">
    <location>
        <begin position="323"/>
        <end position="344"/>
    </location>
</feature>
<feature type="region of interest" description="Disordered" evidence="1">
    <location>
        <begin position="310"/>
        <end position="380"/>
    </location>
</feature>
<dbReference type="Proteomes" id="UP000283895">
    <property type="component" value="Unassembled WGS sequence"/>
</dbReference>
<evidence type="ECO:0000313" key="3">
    <source>
        <dbReference type="Proteomes" id="UP000283895"/>
    </source>
</evidence>
<dbReference type="AlphaFoldDB" id="A0A423WUI4"/>
<dbReference type="OrthoDB" id="2333384at2759"/>
<evidence type="ECO:0000313" key="2">
    <source>
        <dbReference type="EMBL" id="ROW06957.1"/>
    </source>
</evidence>
<feature type="compositionally biased region" description="Polar residues" evidence="1">
    <location>
        <begin position="310"/>
        <end position="322"/>
    </location>
</feature>
<evidence type="ECO:0000256" key="1">
    <source>
        <dbReference type="SAM" id="MobiDB-lite"/>
    </source>
</evidence>
<comment type="caution">
    <text evidence="2">The sequence shown here is derived from an EMBL/GenBank/DDBJ whole genome shotgun (WGS) entry which is preliminary data.</text>
</comment>
<keyword evidence="3" id="KW-1185">Reference proteome</keyword>
<evidence type="ECO:0008006" key="4">
    <source>
        <dbReference type="Google" id="ProtNLM"/>
    </source>
</evidence>
<feature type="compositionally biased region" description="Polar residues" evidence="1">
    <location>
        <begin position="345"/>
        <end position="354"/>
    </location>
</feature>
<dbReference type="EMBL" id="LKEA01000009">
    <property type="protein sequence ID" value="ROW06957.1"/>
    <property type="molecule type" value="Genomic_DNA"/>
</dbReference>